<comment type="caution">
    <text evidence="2">The sequence shown here is derived from an EMBL/GenBank/DDBJ whole genome shotgun (WGS) entry which is preliminary data.</text>
</comment>
<evidence type="ECO:0000313" key="3">
    <source>
        <dbReference type="Proteomes" id="UP000225706"/>
    </source>
</evidence>
<gene>
    <name evidence="2" type="ORF">AWC38_SpisGene17985</name>
</gene>
<proteinExistence type="predicted"/>
<dbReference type="Proteomes" id="UP000225706">
    <property type="component" value="Unassembled WGS sequence"/>
</dbReference>
<dbReference type="EMBL" id="LSMT01000456">
    <property type="protein sequence ID" value="PFX17680.1"/>
    <property type="molecule type" value="Genomic_DNA"/>
</dbReference>
<evidence type="ECO:0000256" key="1">
    <source>
        <dbReference type="SAM" id="MobiDB-lite"/>
    </source>
</evidence>
<dbReference type="AlphaFoldDB" id="A0A2B4RME3"/>
<feature type="region of interest" description="Disordered" evidence="1">
    <location>
        <begin position="562"/>
        <end position="587"/>
    </location>
</feature>
<sequence length="987" mass="112524">MKIPNTSKVNWIRNLSNDNDNVDALIHSIDTTDEVTDPSSRYSEISSDNINDKREIDKSVLKGLMAASRKHLSWEDPEVQVKKIEQLLRRRKCLSSTILNILLESPEELILKHKPSAIREDKIFTLDMREIPISSAEADDNGAYISKGNAKRLFQYNADGSRIVHNENGTYYANVKTAKGYRRDYVPDTEVFELTRFYRASKWNPTFARTIATVKEIKEKELKPYYLVIYKWTEGEKEFVTQRHGNAKKPTSSSYFRKEPEVFSTIDNLLDKGMSTDKICGEMANRNTDTHEGLISERNANKHPEFPGPSFWHFRKSRETYRSFAGELLIQKPEFSGTQKIGHDLDKAIAREMTDVFQDAKNVWYTQHIKERDLHHLKSIGANEKTQKRILTDIYGCQQDILQQDGLADSDDEEDFDAKLQSLRPIWETLAPGFHSWFIKHSISSRKSVSERTKGGRRSFFYAGEVDQQVLCRRREGPKGNGQIPPGYDQFKVDPVTWNKWGPERQSQHLNAFRNFVPKSFNMYKRPSSAGLKGSPSNKARRANLPEPEVFADRVNAAASHAYSSAKPTAQSAAQPKTVTPVQKSTSNNKNAAVNFLDLDRISGKQYELVSRDDNKLCPRAVQRCKQCRVSFNQADIVLVKSVGVRERTDKSGKVVRYTGNVYFHFLTKCLKEYDQKFEFSAITVPSRTLQFLSDGGKAMLQAKGLHVESLTSASSVYGHCIHVEATEKLMESFDRENNVTPSLTRDIYSHDYTYQDICDGKVEFDGSELTLLNMGSYIISHEVLRNFMFHFLKGRCTLFTYYSVWQEIMADANVLDFKGLLSYPHWHFAWHRDRAYVAEKHVRPMVDQVGGDVSKVTDTVMTSLHLELQHCAPALGSFLSWCISFNGSDFPFPTPIAGLFIALGKASLTCALLPQLDSLETFYRRLIGNEPVKQCPKDMLLLQQTSPLLFDIVSIVESDQLPAALTTFKLLTCWKKQSLLSAEMDQ</sequence>
<dbReference type="OrthoDB" id="5972707at2759"/>
<name>A0A2B4RME3_STYPI</name>
<organism evidence="2 3">
    <name type="scientific">Stylophora pistillata</name>
    <name type="common">Smooth cauliflower coral</name>
    <dbReference type="NCBI Taxonomy" id="50429"/>
    <lineage>
        <taxon>Eukaryota</taxon>
        <taxon>Metazoa</taxon>
        <taxon>Cnidaria</taxon>
        <taxon>Anthozoa</taxon>
        <taxon>Hexacorallia</taxon>
        <taxon>Scleractinia</taxon>
        <taxon>Astrocoeniina</taxon>
        <taxon>Pocilloporidae</taxon>
        <taxon>Stylophora</taxon>
    </lineage>
</organism>
<keyword evidence="3" id="KW-1185">Reference proteome</keyword>
<protein>
    <submittedName>
        <fullName evidence="2">Uncharacterized protein</fullName>
    </submittedName>
</protein>
<accession>A0A2B4RME3</accession>
<reference evidence="3" key="1">
    <citation type="journal article" date="2017" name="bioRxiv">
        <title>Comparative analysis of the genomes of Stylophora pistillata and Acropora digitifera provides evidence for extensive differences between species of corals.</title>
        <authorList>
            <person name="Voolstra C.R."/>
            <person name="Li Y."/>
            <person name="Liew Y.J."/>
            <person name="Baumgarten S."/>
            <person name="Zoccola D."/>
            <person name="Flot J.-F."/>
            <person name="Tambutte S."/>
            <person name="Allemand D."/>
            <person name="Aranda M."/>
        </authorList>
    </citation>
    <scope>NUCLEOTIDE SEQUENCE [LARGE SCALE GENOMIC DNA]</scope>
</reference>
<evidence type="ECO:0000313" key="2">
    <source>
        <dbReference type="EMBL" id="PFX17680.1"/>
    </source>
</evidence>